<proteinExistence type="predicted"/>
<dbReference type="InterPro" id="IPR006944">
    <property type="entry name" value="Phage/GTA_portal"/>
</dbReference>
<evidence type="ECO:0000256" key="1">
    <source>
        <dbReference type="SAM" id="MobiDB-lite"/>
    </source>
</evidence>
<dbReference type="EMBL" id="MQUR01000005">
    <property type="protein sequence ID" value="OLZ72564.1"/>
    <property type="molecule type" value="Genomic_DNA"/>
</dbReference>
<dbReference type="RefSeq" id="WP_076043237.1">
    <property type="nucleotide sequence ID" value="NZ_MQUR01000005.1"/>
</dbReference>
<evidence type="ECO:0008006" key="4">
    <source>
        <dbReference type="Google" id="ProtNLM"/>
    </source>
</evidence>
<keyword evidence="3" id="KW-1185">Reference proteome</keyword>
<protein>
    <recommendedName>
        <fullName evidence="4">Phage portal protein</fullName>
    </recommendedName>
</protein>
<name>A0ABX3GAK3_9ACTN</name>
<dbReference type="Pfam" id="PF04860">
    <property type="entry name" value="Phage_portal"/>
    <property type="match status" value="1"/>
</dbReference>
<organism evidence="2 3">
    <name type="scientific">Streptomyces amritsarensis</name>
    <dbReference type="NCBI Taxonomy" id="681158"/>
    <lineage>
        <taxon>Bacteria</taxon>
        <taxon>Bacillati</taxon>
        <taxon>Actinomycetota</taxon>
        <taxon>Actinomycetes</taxon>
        <taxon>Kitasatosporales</taxon>
        <taxon>Streptomycetaceae</taxon>
        <taxon>Streptomyces</taxon>
    </lineage>
</organism>
<dbReference type="Proteomes" id="UP000187151">
    <property type="component" value="Unassembled WGS sequence"/>
</dbReference>
<gene>
    <name evidence="2" type="ORF">AVW11_04005</name>
</gene>
<evidence type="ECO:0000313" key="2">
    <source>
        <dbReference type="EMBL" id="OLZ72564.1"/>
    </source>
</evidence>
<evidence type="ECO:0000313" key="3">
    <source>
        <dbReference type="Proteomes" id="UP000187151"/>
    </source>
</evidence>
<comment type="caution">
    <text evidence="2">The sequence shown here is derived from an EMBL/GenBank/DDBJ whole genome shotgun (WGS) entry which is preliminary data.</text>
</comment>
<feature type="region of interest" description="Disordered" evidence="1">
    <location>
        <begin position="435"/>
        <end position="456"/>
    </location>
</feature>
<accession>A0ABX3GAK3</accession>
<sequence>MTNLWRAARSRPQASAERQISSLEDYINSFQFGGSTYYPSGVQQTMPGQAAEPVPSDFRGYAIRAATNGVLAACLSVRQDVFSSTRFQWQRLNNGRPSEMFGTSDLQLLETPWVGGTTQDLLTRVIQDADLAGNSYWARDADELVRMRPDWVQIILERRTVRGGTLGWRRLGYLYCEGGPGSGADPVPFLPDEVAHFAPRPDPLATYRGMSWLTPVIRETTSDGLMSAHKQRFFENAATPNLVVRLDREVSPEAFEKFKARMDTGHRGAENAYKTLYLGGGADVTVVGNSFAQMDFSRVQGAGETRIAAAAGVPPVIVGLSEGLAAATYSNYSQARRRFADGTIHPLWANAAGSFSHLVRPPGSGGSGAIRLWYDPRDVPFLREDRKDAADITWRRAQTIRALADAGFTPASAVAAVDSEDFSLLVHTGYFSVQLQPPGSNLPTPPPAPPTDEEGP</sequence>
<reference evidence="2 3" key="1">
    <citation type="submission" date="2016-01" db="EMBL/GenBank/DDBJ databases">
        <title>Streptomyces amritsarensis strain MTCC 11845 genome sequencing and assembly.</title>
        <authorList>
            <person name="Sharma D."/>
            <person name="Nair G.R."/>
            <person name="Kaur G."/>
            <person name="Manhas R.K."/>
            <person name="Mayilraj S."/>
        </authorList>
    </citation>
    <scope>NUCLEOTIDE SEQUENCE [LARGE SCALE GENOMIC DNA]</scope>
    <source>
        <strain evidence="2 3">MTCC 11845</strain>
    </source>
</reference>